<protein>
    <submittedName>
        <fullName evidence="1">Uncharacterized protein</fullName>
    </submittedName>
</protein>
<accession>A0A6I1FPB4</accession>
<keyword evidence="2" id="KW-1185">Reference proteome</keyword>
<dbReference type="Proteomes" id="UP000429595">
    <property type="component" value="Unassembled WGS sequence"/>
</dbReference>
<sequence>MNTSGMLRGYLAKMMDNESYFYHVVNCIEMQLNDWKKEAILLFDWEETAELIPVSFFIDNELYSFAIEKEKAAKLQEKSPYSLDRFMWEALVEQGFTLKESNYIHVAFQ</sequence>
<evidence type="ECO:0000313" key="1">
    <source>
        <dbReference type="EMBL" id="KAB7706130.1"/>
    </source>
</evidence>
<proteinExistence type="predicted"/>
<dbReference type="RefSeq" id="WP_152151924.1">
    <property type="nucleotide sequence ID" value="NZ_WEIO01000006.1"/>
</dbReference>
<name>A0A6I1FPB4_9BACI</name>
<gene>
    <name evidence="1" type="ORF">F9802_11095</name>
</gene>
<comment type="caution">
    <text evidence="1">The sequence shown here is derived from an EMBL/GenBank/DDBJ whole genome shotgun (WGS) entry which is preliminary data.</text>
</comment>
<dbReference type="AlphaFoldDB" id="A0A6I1FPB4"/>
<reference evidence="1 2" key="1">
    <citation type="submission" date="2019-10" db="EMBL/GenBank/DDBJ databases">
        <title>Bacillus aerolatum sp. nov., isolated from bioaerosol of sport playgrounds.</title>
        <authorList>
            <person name="Chen P."/>
            <person name="Zhang G."/>
        </authorList>
    </citation>
    <scope>NUCLEOTIDE SEQUENCE [LARGE SCALE GENOMIC DNA]</scope>
    <source>
        <strain evidence="1 2">CX253</strain>
    </source>
</reference>
<evidence type="ECO:0000313" key="2">
    <source>
        <dbReference type="Proteomes" id="UP000429595"/>
    </source>
</evidence>
<organism evidence="1 2">
    <name type="scientific">Bacillus aerolatus</name>
    <dbReference type="NCBI Taxonomy" id="2653354"/>
    <lineage>
        <taxon>Bacteria</taxon>
        <taxon>Bacillati</taxon>
        <taxon>Bacillota</taxon>
        <taxon>Bacilli</taxon>
        <taxon>Bacillales</taxon>
        <taxon>Bacillaceae</taxon>
        <taxon>Bacillus</taxon>
    </lineage>
</organism>
<dbReference type="EMBL" id="WEIO01000006">
    <property type="protein sequence ID" value="KAB7706130.1"/>
    <property type="molecule type" value="Genomic_DNA"/>
</dbReference>